<proteinExistence type="predicted"/>
<protein>
    <submittedName>
        <fullName evidence="1">Uncharacterized protein</fullName>
    </submittedName>
</protein>
<evidence type="ECO:0000313" key="2">
    <source>
        <dbReference type="Proteomes" id="UP001552299"/>
    </source>
</evidence>
<gene>
    <name evidence="1" type="ORF">M5K25_024828</name>
</gene>
<dbReference type="AlphaFoldDB" id="A0ABD0U7I3"/>
<sequence>MIEQRWLDDCDPAAVVVKRLNCGGNGGKSDQDPVVPSSRVFEASSCSSRNLHPHGIQLERLEPTRGFTNELGLLPGAEAGVH</sequence>
<comment type="caution">
    <text evidence="1">The sequence shown here is derived from an EMBL/GenBank/DDBJ whole genome shotgun (WGS) entry which is preliminary data.</text>
</comment>
<keyword evidence="2" id="KW-1185">Reference proteome</keyword>
<reference evidence="1 2" key="1">
    <citation type="journal article" date="2024" name="Plant Biotechnol. J.">
        <title>Dendrobium thyrsiflorum genome and its molecular insights into genes involved in important horticultural traits.</title>
        <authorList>
            <person name="Chen B."/>
            <person name="Wang J.Y."/>
            <person name="Zheng P.J."/>
            <person name="Li K.L."/>
            <person name="Liang Y.M."/>
            <person name="Chen X.F."/>
            <person name="Zhang C."/>
            <person name="Zhao X."/>
            <person name="He X."/>
            <person name="Zhang G.Q."/>
            <person name="Liu Z.J."/>
            <person name="Xu Q."/>
        </authorList>
    </citation>
    <scope>NUCLEOTIDE SEQUENCE [LARGE SCALE GENOMIC DNA]</scope>
    <source>
        <strain evidence="1">GZMU011</strain>
    </source>
</reference>
<name>A0ABD0U7I3_DENTH</name>
<evidence type="ECO:0000313" key="1">
    <source>
        <dbReference type="EMBL" id="KAL0906341.1"/>
    </source>
</evidence>
<dbReference type="Proteomes" id="UP001552299">
    <property type="component" value="Unassembled WGS sequence"/>
</dbReference>
<organism evidence="1 2">
    <name type="scientific">Dendrobium thyrsiflorum</name>
    <name type="common">Pinecone-like raceme dendrobium</name>
    <name type="synonym">Orchid</name>
    <dbReference type="NCBI Taxonomy" id="117978"/>
    <lineage>
        <taxon>Eukaryota</taxon>
        <taxon>Viridiplantae</taxon>
        <taxon>Streptophyta</taxon>
        <taxon>Embryophyta</taxon>
        <taxon>Tracheophyta</taxon>
        <taxon>Spermatophyta</taxon>
        <taxon>Magnoliopsida</taxon>
        <taxon>Liliopsida</taxon>
        <taxon>Asparagales</taxon>
        <taxon>Orchidaceae</taxon>
        <taxon>Epidendroideae</taxon>
        <taxon>Malaxideae</taxon>
        <taxon>Dendrobiinae</taxon>
        <taxon>Dendrobium</taxon>
    </lineage>
</organism>
<dbReference type="EMBL" id="JANQDX010000018">
    <property type="protein sequence ID" value="KAL0906341.1"/>
    <property type="molecule type" value="Genomic_DNA"/>
</dbReference>
<accession>A0ABD0U7I3</accession>